<sequence>MIRKNQPFSSIGSAAYNQICHLCMPNHPPDKSFNDIKTLMSAYQCPEPLQIAERSRFTNRVQQPQESIAKYSLAWRTLAIKCNFGAELKNRLCDCFVLVICAQSIQKALFNTKDIDYDLAYKTAVGIELSTKESATLQQSQPIIQLRSSSSKCCNQLQAERT</sequence>
<reference evidence="1" key="2">
    <citation type="submission" date="2015-02" db="UniProtKB">
        <authorList>
            <consortium name="EnsemblMetazoa"/>
        </authorList>
    </citation>
    <scope>IDENTIFICATION</scope>
</reference>
<dbReference type="HOGENOM" id="CLU_1637536_0_0_1"/>
<dbReference type="STRING" id="126957.T1JNE0"/>
<organism evidence="1 2">
    <name type="scientific">Strigamia maritima</name>
    <name type="common">European centipede</name>
    <name type="synonym">Geophilus maritimus</name>
    <dbReference type="NCBI Taxonomy" id="126957"/>
    <lineage>
        <taxon>Eukaryota</taxon>
        <taxon>Metazoa</taxon>
        <taxon>Ecdysozoa</taxon>
        <taxon>Arthropoda</taxon>
        <taxon>Myriapoda</taxon>
        <taxon>Chilopoda</taxon>
        <taxon>Pleurostigmophora</taxon>
        <taxon>Geophilomorpha</taxon>
        <taxon>Linotaeniidae</taxon>
        <taxon>Strigamia</taxon>
    </lineage>
</organism>
<accession>T1JNE0</accession>
<evidence type="ECO:0000313" key="2">
    <source>
        <dbReference type="Proteomes" id="UP000014500"/>
    </source>
</evidence>
<dbReference type="AlphaFoldDB" id="T1JNE0"/>
<dbReference type="Proteomes" id="UP000014500">
    <property type="component" value="Unassembled WGS sequence"/>
</dbReference>
<evidence type="ECO:0008006" key="3">
    <source>
        <dbReference type="Google" id="ProtNLM"/>
    </source>
</evidence>
<dbReference type="EnsemblMetazoa" id="SMAR015369-RA">
    <property type="protein sequence ID" value="SMAR015369-PA"/>
    <property type="gene ID" value="SMAR015369"/>
</dbReference>
<name>T1JNE0_STRMM</name>
<dbReference type="EMBL" id="AFFK01020104">
    <property type="status" value="NOT_ANNOTATED_CDS"/>
    <property type="molecule type" value="Genomic_DNA"/>
</dbReference>
<dbReference type="PhylomeDB" id="T1JNE0"/>
<proteinExistence type="predicted"/>
<keyword evidence="2" id="KW-1185">Reference proteome</keyword>
<evidence type="ECO:0000313" key="1">
    <source>
        <dbReference type="EnsemblMetazoa" id="SMAR015369-PA"/>
    </source>
</evidence>
<protein>
    <recommendedName>
        <fullName evidence="3">Retrotransposon gag domain-containing protein</fullName>
    </recommendedName>
</protein>
<reference evidence="2" key="1">
    <citation type="submission" date="2011-05" db="EMBL/GenBank/DDBJ databases">
        <authorList>
            <person name="Richards S.R."/>
            <person name="Qu J."/>
            <person name="Jiang H."/>
            <person name="Jhangiani S.N."/>
            <person name="Agravi P."/>
            <person name="Goodspeed R."/>
            <person name="Gross S."/>
            <person name="Mandapat C."/>
            <person name="Jackson L."/>
            <person name="Mathew T."/>
            <person name="Pu L."/>
            <person name="Thornton R."/>
            <person name="Saada N."/>
            <person name="Wilczek-Boney K.B."/>
            <person name="Lee S."/>
            <person name="Kovar C."/>
            <person name="Wu Y."/>
            <person name="Scherer S.E."/>
            <person name="Worley K.C."/>
            <person name="Muzny D.M."/>
            <person name="Gibbs R."/>
        </authorList>
    </citation>
    <scope>NUCLEOTIDE SEQUENCE</scope>
    <source>
        <strain evidence="2">Brora</strain>
    </source>
</reference>